<evidence type="ECO:0000256" key="8">
    <source>
        <dbReference type="ARBA" id="ARBA00023136"/>
    </source>
</evidence>
<evidence type="ECO:0000256" key="7">
    <source>
        <dbReference type="ARBA" id="ARBA00023033"/>
    </source>
</evidence>
<sequence length="293" mass="33670">MLGFSVGAIKDSESQYVKAIERFTSYYREGYPYLQLYLDLARSAFNKRKKEYLCKNETEGNVKHKSLIDVLLKLHFESQEVSEEEAVKEIVTFIIAGYETISVSATWALFLIGHHPDVQEKIHEELDNVFAEDNDIYATEEDLNQLIYLNSVLMESSRIYTTIPLFGRQANEDISICGHTIPKGASCFVASYFLHRDEKVFPDPEKFDPDRFSPENYAKIPDGAFVPFSAGPRNCIGKSFAWMELKTILSYILRNYTVESLDSRDKVIPEMKVDLTPSTAVRLRIRPRKVYNS</sequence>
<evidence type="ECO:0000256" key="10">
    <source>
        <dbReference type="RuleBase" id="RU000461"/>
    </source>
</evidence>
<keyword evidence="8" id="KW-0472">Membrane</keyword>
<dbReference type="SUPFAM" id="SSF48264">
    <property type="entry name" value="Cytochrome P450"/>
    <property type="match status" value="1"/>
</dbReference>
<dbReference type="PRINTS" id="PR00385">
    <property type="entry name" value="P450"/>
</dbReference>
<dbReference type="PROSITE" id="PS00086">
    <property type="entry name" value="CYTOCHROME_P450"/>
    <property type="match status" value="1"/>
</dbReference>
<dbReference type="EMBL" id="BMAV01004955">
    <property type="protein sequence ID" value="GFY45664.1"/>
    <property type="molecule type" value="Genomic_DNA"/>
</dbReference>
<name>A0A8X7BXN0_9ARAC</name>
<keyword evidence="12" id="KW-1185">Reference proteome</keyword>
<evidence type="ECO:0000256" key="5">
    <source>
        <dbReference type="ARBA" id="ARBA00022824"/>
    </source>
</evidence>
<keyword evidence="4 9" id="KW-0349">Heme</keyword>
<evidence type="ECO:0000313" key="12">
    <source>
        <dbReference type="Proteomes" id="UP000886998"/>
    </source>
</evidence>
<evidence type="ECO:0000256" key="4">
    <source>
        <dbReference type="ARBA" id="ARBA00022617"/>
    </source>
</evidence>
<dbReference type="GO" id="GO:0004497">
    <property type="term" value="F:monooxygenase activity"/>
    <property type="evidence" value="ECO:0007669"/>
    <property type="project" value="UniProtKB-KW"/>
</dbReference>
<dbReference type="GO" id="GO:0016705">
    <property type="term" value="F:oxidoreductase activity, acting on paired donors, with incorporation or reduction of molecular oxygen"/>
    <property type="evidence" value="ECO:0007669"/>
    <property type="project" value="InterPro"/>
</dbReference>
<dbReference type="Gene3D" id="1.10.630.10">
    <property type="entry name" value="Cytochrome P450"/>
    <property type="match status" value="1"/>
</dbReference>
<reference evidence="11" key="1">
    <citation type="submission" date="2020-08" db="EMBL/GenBank/DDBJ databases">
        <title>Multicomponent nature underlies the extraordinary mechanical properties of spider dragline silk.</title>
        <authorList>
            <person name="Kono N."/>
            <person name="Nakamura H."/>
            <person name="Mori M."/>
            <person name="Yoshida Y."/>
            <person name="Ohtoshi R."/>
            <person name="Malay A.D."/>
            <person name="Moran D.A.P."/>
            <person name="Tomita M."/>
            <person name="Numata K."/>
            <person name="Arakawa K."/>
        </authorList>
    </citation>
    <scope>NUCLEOTIDE SEQUENCE</scope>
</reference>
<dbReference type="PANTHER" id="PTHR24291:SF189">
    <property type="entry name" value="CYTOCHROME P450 4C3-RELATED"/>
    <property type="match status" value="1"/>
</dbReference>
<protein>
    <submittedName>
        <fullName evidence="11">Cytochrome P450 4V2</fullName>
    </submittedName>
</protein>
<keyword evidence="6 9" id="KW-0408">Iron</keyword>
<dbReference type="Pfam" id="PF00067">
    <property type="entry name" value="p450"/>
    <property type="match status" value="1"/>
</dbReference>
<comment type="similarity">
    <text evidence="3 10">Belongs to the cytochrome P450 family.</text>
</comment>
<dbReference type="Proteomes" id="UP000886998">
    <property type="component" value="Unassembled WGS sequence"/>
</dbReference>
<dbReference type="InterPro" id="IPR036396">
    <property type="entry name" value="Cyt_P450_sf"/>
</dbReference>
<evidence type="ECO:0000256" key="1">
    <source>
        <dbReference type="ARBA" id="ARBA00001971"/>
    </source>
</evidence>
<evidence type="ECO:0000313" key="11">
    <source>
        <dbReference type="EMBL" id="GFY45664.1"/>
    </source>
</evidence>
<dbReference type="PANTHER" id="PTHR24291">
    <property type="entry name" value="CYTOCHROME P450 FAMILY 4"/>
    <property type="match status" value="1"/>
</dbReference>
<dbReference type="AlphaFoldDB" id="A0A8X7BXN0"/>
<keyword evidence="9 10" id="KW-0479">Metal-binding</keyword>
<comment type="caution">
    <text evidence="11">The sequence shown here is derived from an EMBL/GenBank/DDBJ whole genome shotgun (WGS) entry which is preliminary data.</text>
</comment>
<accession>A0A8X7BXN0</accession>
<feature type="binding site" description="axial binding residue" evidence="9">
    <location>
        <position position="235"/>
    </location>
    <ligand>
        <name>heme</name>
        <dbReference type="ChEBI" id="CHEBI:30413"/>
    </ligand>
    <ligandPart>
        <name>Fe</name>
        <dbReference type="ChEBI" id="CHEBI:18248"/>
    </ligandPart>
</feature>
<keyword evidence="10" id="KW-0560">Oxidoreductase</keyword>
<dbReference type="InterPro" id="IPR001128">
    <property type="entry name" value="Cyt_P450"/>
</dbReference>
<comment type="subcellular location">
    <subcellularLocation>
        <location evidence="2">Endoplasmic reticulum membrane</location>
    </subcellularLocation>
</comment>
<keyword evidence="7 10" id="KW-0503">Monooxygenase</keyword>
<evidence type="ECO:0000256" key="3">
    <source>
        <dbReference type="ARBA" id="ARBA00010617"/>
    </source>
</evidence>
<evidence type="ECO:0000256" key="2">
    <source>
        <dbReference type="ARBA" id="ARBA00004586"/>
    </source>
</evidence>
<dbReference type="GO" id="GO:0005789">
    <property type="term" value="C:endoplasmic reticulum membrane"/>
    <property type="evidence" value="ECO:0007669"/>
    <property type="project" value="UniProtKB-SubCell"/>
</dbReference>
<gene>
    <name evidence="11" type="primary">CYP4V2</name>
    <name evidence="11" type="ORF">TNIN_381921</name>
</gene>
<evidence type="ECO:0000256" key="9">
    <source>
        <dbReference type="PIRSR" id="PIRSR602401-1"/>
    </source>
</evidence>
<dbReference type="GO" id="GO:0005506">
    <property type="term" value="F:iron ion binding"/>
    <property type="evidence" value="ECO:0007669"/>
    <property type="project" value="InterPro"/>
</dbReference>
<dbReference type="InterPro" id="IPR017972">
    <property type="entry name" value="Cyt_P450_CS"/>
</dbReference>
<comment type="cofactor">
    <cofactor evidence="1 9">
        <name>heme</name>
        <dbReference type="ChEBI" id="CHEBI:30413"/>
    </cofactor>
</comment>
<dbReference type="InterPro" id="IPR050196">
    <property type="entry name" value="Cytochrome_P450_Monoox"/>
</dbReference>
<keyword evidence="5" id="KW-0256">Endoplasmic reticulum</keyword>
<organism evidence="11 12">
    <name type="scientific">Trichonephila inaurata madagascariensis</name>
    <dbReference type="NCBI Taxonomy" id="2747483"/>
    <lineage>
        <taxon>Eukaryota</taxon>
        <taxon>Metazoa</taxon>
        <taxon>Ecdysozoa</taxon>
        <taxon>Arthropoda</taxon>
        <taxon>Chelicerata</taxon>
        <taxon>Arachnida</taxon>
        <taxon>Araneae</taxon>
        <taxon>Araneomorphae</taxon>
        <taxon>Entelegynae</taxon>
        <taxon>Araneoidea</taxon>
        <taxon>Nephilidae</taxon>
        <taxon>Trichonephila</taxon>
        <taxon>Trichonephila inaurata</taxon>
    </lineage>
</organism>
<proteinExistence type="inferred from homology"/>
<dbReference type="GO" id="GO:0020037">
    <property type="term" value="F:heme binding"/>
    <property type="evidence" value="ECO:0007669"/>
    <property type="project" value="InterPro"/>
</dbReference>
<evidence type="ECO:0000256" key="6">
    <source>
        <dbReference type="ARBA" id="ARBA00023004"/>
    </source>
</evidence>
<dbReference type="OrthoDB" id="2023at2759"/>
<dbReference type="InterPro" id="IPR002401">
    <property type="entry name" value="Cyt_P450_E_grp-I"/>
</dbReference>
<dbReference type="PRINTS" id="PR00463">
    <property type="entry name" value="EP450I"/>
</dbReference>